<dbReference type="InterPro" id="IPR036069">
    <property type="entry name" value="DUF34/NIF3_sf"/>
</dbReference>
<keyword evidence="4" id="KW-1185">Reference proteome</keyword>
<name>A0A177EJF0_9MICR</name>
<sequence length="264" mass="28846">MCFIKEVAESLEKIHPLERADHSWDNVGILLEFTSTERKVLLCIDLTHQVLDECEALGVSSVVAYHPVIFSPIKQINQSTPLLYRCINMGLSVYTPHTALDGASNGINAWLGSLIPKTEIVDTVGFIQVFKNQSTIKEILVALSTALSLGCVRYALAATHTLDSLPEQIATGAGSSARSLKKLAEEVPGEKESTRALPSLVITGEASHHDLLFLNRSNVSAIILEHSRSERGFLQRVKEHLEEDTGAEVLVSAADSDPVLFFMK</sequence>
<feature type="binding site" evidence="2">
    <location>
        <position position="230"/>
    </location>
    <ligand>
        <name>a divalent metal cation</name>
        <dbReference type="ChEBI" id="CHEBI:60240"/>
        <label>1</label>
    </ligand>
</feature>
<dbReference type="VEuPathDB" id="MicrosporidiaDB:NEDG_00473"/>
<comment type="caution">
    <text evidence="3">The sequence shown here is derived from an EMBL/GenBank/DDBJ whole genome shotgun (WGS) entry which is preliminary data.</text>
</comment>
<dbReference type="Gene3D" id="3.40.1390.30">
    <property type="entry name" value="NIF3 (NGG1p interacting factor 3)-like"/>
    <property type="match status" value="1"/>
</dbReference>
<dbReference type="GO" id="GO:0046872">
    <property type="term" value="F:metal ion binding"/>
    <property type="evidence" value="ECO:0007669"/>
    <property type="project" value="UniProtKB-KW"/>
</dbReference>
<dbReference type="InterPro" id="IPR002678">
    <property type="entry name" value="DUF34/NIF3"/>
</dbReference>
<comment type="similarity">
    <text evidence="1">Belongs to the GTP cyclohydrolase I type 2/NIF3 family.</text>
</comment>
<gene>
    <name evidence="3" type="ORF">NEDG_00473</name>
</gene>
<dbReference type="SUPFAM" id="SSF102705">
    <property type="entry name" value="NIF3 (NGG1p interacting factor 3)-like"/>
    <property type="match status" value="1"/>
</dbReference>
<feature type="binding site" evidence="2">
    <location>
        <position position="101"/>
    </location>
    <ligand>
        <name>a divalent metal cation</name>
        <dbReference type="ChEBI" id="CHEBI:60240"/>
        <label>1</label>
    </ligand>
</feature>
<dbReference type="OrthoDB" id="3345469at2759"/>
<reference evidence="3 4" key="1">
    <citation type="submission" date="2016-02" db="EMBL/GenBank/DDBJ databases">
        <title>Discovery of a natural microsporidian pathogen with a broad tissue tropism in Caenorhabditis elegans.</title>
        <authorList>
            <person name="Luallen R.J."/>
            <person name="Reinke A.W."/>
            <person name="Tong L."/>
            <person name="Botts M.R."/>
            <person name="Felix M.-A."/>
            <person name="Troemel E.R."/>
        </authorList>
    </citation>
    <scope>NUCLEOTIDE SEQUENCE [LARGE SCALE GENOMIC DNA]</scope>
    <source>
        <strain evidence="3 4">JUm2807</strain>
    </source>
</reference>
<evidence type="ECO:0008006" key="5">
    <source>
        <dbReference type="Google" id="ProtNLM"/>
    </source>
</evidence>
<dbReference type="RefSeq" id="XP_067545599.1">
    <property type="nucleotide sequence ID" value="XM_067687891.1"/>
</dbReference>
<accession>A0A177EJF0</accession>
<dbReference type="STRING" id="1805483.A0A177EJF0"/>
<dbReference type="FunFam" id="3.40.1390.30:FF:000001">
    <property type="entry name" value="GTP cyclohydrolase 1 type 2"/>
    <property type="match status" value="1"/>
</dbReference>
<dbReference type="GeneID" id="93646823"/>
<proteinExistence type="inferred from homology"/>
<protein>
    <recommendedName>
        <fullName evidence="5">YbgI/family dinuclear metal center protein</fullName>
    </recommendedName>
</protein>
<keyword evidence="2" id="KW-0479">Metal-binding</keyword>
<feature type="binding site" evidence="2">
    <location>
        <position position="226"/>
    </location>
    <ligand>
        <name>a divalent metal cation</name>
        <dbReference type="ChEBI" id="CHEBI:60240"/>
        <label>1</label>
    </ligand>
</feature>
<dbReference type="Pfam" id="PF01784">
    <property type="entry name" value="DUF34_NIF3"/>
    <property type="match status" value="1"/>
</dbReference>
<evidence type="ECO:0000256" key="2">
    <source>
        <dbReference type="PIRSR" id="PIRSR602678-1"/>
    </source>
</evidence>
<dbReference type="PANTHER" id="PTHR13799:SF13">
    <property type="entry name" value="NIF3-LIKE PROTEIN 1"/>
    <property type="match status" value="1"/>
</dbReference>
<dbReference type="EMBL" id="LTDL01000014">
    <property type="protein sequence ID" value="OAG31998.1"/>
    <property type="molecule type" value="Genomic_DNA"/>
</dbReference>
<evidence type="ECO:0000313" key="3">
    <source>
        <dbReference type="EMBL" id="OAG31998.1"/>
    </source>
</evidence>
<dbReference type="Proteomes" id="UP000185944">
    <property type="component" value="Unassembled WGS sequence"/>
</dbReference>
<dbReference type="AlphaFoldDB" id="A0A177EJF0"/>
<dbReference type="GO" id="GO:0005739">
    <property type="term" value="C:mitochondrion"/>
    <property type="evidence" value="ECO:0007669"/>
    <property type="project" value="EnsemblFungi"/>
</dbReference>
<feature type="binding site" evidence="2">
    <location>
        <position position="66"/>
    </location>
    <ligand>
        <name>a divalent metal cation</name>
        <dbReference type="ChEBI" id="CHEBI:60240"/>
        <label>1</label>
    </ligand>
</feature>
<dbReference type="PANTHER" id="PTHR13799">
    <property type="entry name" value="NGG1 INTERACTING FACTOR 3"/>
    <property type="match status" value="1"/>
</dbReference>
<evidence type="ECO:0000313" key="4">
    <source>
        <dbReference type="Proteomes" id="UP000185944"/>
    </source>
</evidence>
<evidence type="ECO:0000256" key="1">
    <source>
        <dbReference type="ARBA" id="ARBA00006964"/>
    </source>
</evidence>
<organism evidence="3 4">
    <name type="scientific">Nematocida displodere</name>
    <dbReference type="NCBI Taxonomy" id="1805483"/>
    <lineage>
        <taxon>Eukaryota</taxon>
        <taxon>Fungi</taxon>
        <taxon>Fungi incertae sedis</taxon>
        <taxon>Microsporidia</taxon>
        <taxon>Nematocida</taxon>
    </lineage>
</organism>